<dbReference type="SUPFAM" id="SSF51735">
    <property type="entry name" value="NAD(P)-binding Rossmann-fold domains"/>
    <property type="match status" value="1"/>
</dbReference>
<sequence>MARALDMRVIGYGPYAKQVPADVELVDLGTLWRESDAISLHGPLKEENRHLLNADTLALCKRGVMVVNTARGGLIDEDALMDAVRSGQVACAG</sequence>
<dbReference type="Pfam" id="PF02826">
    <property type="entry name" value="2-Hacid_dh_C"/>
    <property type="match status" value="1"/>
</dbReference>
<dbReference type="InterPro" id="IPR006140">
    <property type="entry name" value="D-isomer_DH_NAD-bd"/>
</dbReference>
<proteinExistence type="inferred from homology"/>
<evidence type="ECO:0000256" key="2">
    <source>
        <dbReference type="ARBA" id="ARBA00023002"/>
    </source>
</evidence>
<dbReference type="InterPro" id="IPR029753">
    <property type="entry name" value="D-isomer_DH_CS"/>
</dbReference>
<dbReference type="InterPro" id="IPR058205">
    <property type="entry name" value="D-LDH-like"/>
</dbReference>
<name>A0ABU1V5T4_9BURK</name>
<dbReference type="Gene3D" id="3.40.50.720">
    <property type="entry name" value="NAD(P)-binding Rossmann-like Domain"/>
    <property type="match status" value="1"/>
</dbReference>
<comment type="similarity">
    <text evidence="1">Belongs to the D-isomer specific 2-hydroxyacid dehydrogenase family.</text>
</comment>
<evidence type="ECO:0000256" key="1">
    <source>
        <dbReference type="ARBA" id="ARBA00005854"/>
    </source>
</evidence>
<dbReference type="PROSITE" id="PS00670">
    <property type="entry name" value="D_2_HYDROXYACID_DH_2"/>
    <property type="match status" value="1"/>
</dbReference>
<feature type="domain" description="D-isomer specific 2-hydroxyacid dehydrogenase NAD-binding" evidence="4">
    <location>
        <begin position="1"/>
        <end position="93"/>
    </location>
</feature>
<evidence type="ECO:0000256" key="3">
    <source>
        <dbReference type="ARBA" id="ARBA00023027"/>
    </source>
</evidence>
<gene>
    <name evidence="5" type="ORF">J2X09_000539</name>
</gene>
<protein>
    <submittedName>
        <fullName evidence="5">Lactate dehydrogenase-like 2-hydroxyacid dehydrogenase</fullName>
    </submittedName>
</protein>
<dbReference type="InterPro" id="IPR036291">
    <property type="entry name" value="NAD(P)-bd_dom_sf"/>
</dbReference>
<evidence type="ECO:0000313" key="5">
    <source>
        <dbReference type="EMBL" id="MDR7092816.1"/>
    </source>
</evidence>
<evidence type="ECO:0000259" key="4">
    <source>
        <dbReference type="Pfam" id="PF02826"/>
    </source>
</evidence>
<dbReference type="PROSITE" id="PS00671">
    <property type="entry name" value="D_2_HYDROXYACID_DH_3"/>
    <property type="match status" value="1"/>
</dbReference>
<reference evidence="5 6" key="1">
    <citation type="submission" date="2023-07" db="EMBL/GenBank/DDBJ databases">
        <title>Sorghum-associated microbial communities from plants grown in Nebraska, USA.</title>
        <authorList>
            <person name="Schachtman D."/>
        </authorList>
    </citation>
    <scope>NUCLEOTIDE SEQUENCE [LARGE SCALE GENOMIC DNA]</scope>
    <source>
        <strain evidence="5 6">BE240</strain>
    </source>
</reference>
<comment type="caution">
    <text evidence="5">The sequence shown here is derived from an EMBL/GenBank/DDBJ whole genome shotgun (WGS) entry which is preliminary data.</text>
</comment>
<keyword evidence="2" id="KW-0560">Oxidoreductase</keyword>
<accession>A0ABU1V5T4</accession>
<keyword evidence="3" id="KW-0520">NAD</keyword>
<evidence type="ECO:0000313" key="6">
    <source>
        <dbReference type="Proteomes" id="UP001265550"/>
    </source>
</evidence>
<dbReference type="PANTHER" id="PTHR43026">
    <property type="entry name" value="2-HYDROXYACID DEHYDROGENASE HOMOLOG 1-RELATED"/>
    <property type="match status" value="1"/>
</dbReference>
<dbReference type="Proteomes" id="UP001265550">
    <property type="component" value="Unassembled WGS sequence"/>
</dbReference>
<keyword evidence="6" id="KW-1185">Reference proteome</keyword>
<dbReference type="PANTHER" id="PTHR43026:SF1">
    <property type="entry name" value="2-HYDROXYACID DEHYDROGENASE HOMOLOG 1-RELATED"/>
    <property type="match status" value="1"/>
</dbReference>
<dbReference type="EMBL" id="JAVDWE010000001">
    <property type="protein sequence ID" value="MDR7092816.1"/>
    <property type="molecule type" value="Genomic_DNA"/>
</dbReference>
<organism evidence="5 6">
    <name type="scientific">Hydrogenophaga laconesensis</name>
    <dbReference type="NCBI Taxonomy" id="1805971"/>
    <lineage>
        <taxon>Bacteria</taxon>
        <taxon>Pseudomonadati</taxon>
        <taxon>Pseudomonadota</taxon>
        <taxon>Betaproteobacteria</taxon>
        <taxon>Burkholderiales</taxon>
        <taxon>Comamonadaceae</taxon>
        <taxon>Hydrogenophaga</taxon>
    </lineage>
</organism>